<name>A0A9P6EC25_9AGAR</name>
<proteinExistence type="predicted"/>
<keyword evidence="1" id="KW-0812">Transmembrane</keyword>
<feature type="transmembrane region" description="Helical" evidence="1">
    <location>
        <begin position="632"/>
        <end position="652"/>
    </location>
</feature>
<feature type="transmembrane region" description="Helical" evidence="1">
    <location>
        <begin position="21"/>
        <end position="42"/>
    </location>
</feature>
<organism evidence="2 3">
    <name type="scientific">Crepidotus variabilis</name>
    <dbReference type="NCBI Taxonomy" id="179855"/>
    <lineage>
        <taxon>Eukaryota</taxon>
        <taxon>Fungi</taxon>
        <taxon>Dikarya</taxon>
        <taxon>Basidiomycota</taxon>
        <taxon>Agaricomycotina</taxon>
        <taxon>Agaricomycetes</taxon>
        <taxon>Agaricomycetidae</taxon>
        <taxon>Agaricales</taxon>
        <taxon>Agaricineae</taxon>
        <taxon>Crepidotaceae</taxon>
        <taxon>Crepidotus</taxon>
    </lineage>
</organism>
<dbReference type="Proteomes" id="UP000807306">
    <property type="component" value="Unassembled WGS sequence"/>
</dbReference>
<dbReference type="OrthoDB" id="8191639at2759"/>
<keyword evidence="1" id="KW-1133">Transmembrane helix</keyword>
<feature type="transmembrane region" description="Helical" evidence="1">
    <location>
        <begin position="48"/>
        <end position="70"/>
    </location>
</feature>
<accession>A0A9P6EC25</accession>
<keyword evidence="3" id="KW-1185">Reference proteome</keyword>
<dbReference type="EMBL" id="MU157868">
    <property type="protein sequence ID" value="KAF9526688.1"/>
    <property type="molecule type" value="Genomic_DNA"/>
</dbReference>
<feature type="transmembrane region" description="Helical" evidence="1">
    <location>
        <begin position="145"/>
        <end position="169"/>
    </location>
</feature>
<sequence length="708" mass="77777">MRQHPFGEKFHSFERPQWRNFGIHFALCAVAYPTLLIFVILARGRDLFWARVLVGMGCGLTGLTLGFSLLRLSRPIIEAITWATLIHQSRVAKLENGGIRLKDFAAHTDDPTSALGALKLMWDRFQYPGTIRSNRRNYDRRPWSLWILFFLANVGLAGALTFIFGRLVAIQVHIIHQYKNYQEFPVKGDITQGDIDRAVELNKAFENYALTWTLAPFSTHGGLPPVVSFPWASENTAASEPALSPRAPVSSANIPDAKPGNDMVYFAEVITNQLVPGGSGFGTFEDPTASVNGSSALIGGIGSWATETLASGPIVELEPGSVLRFPRWGIRIHCEKLLMFTHSIPRSESNKTYVFIPRDTLGGLFNHFNSSLPAAFEKTANTTTIRGADGVNDTMPADDELQSFASGGKFYDNGVAHSMMSVPLSMGTCPGSIITVETILVRLNTTYAEHGKFALLSNDSIPDVDGNPTHIGYDAAVCLQLYEPWIVEVYNSSVGVPNSIRLCDKGAEIHDMSWNVSPEVMTGVPLKDQPELSRALNSSHLISPYIAGHQNSVNQMLKDNGRDSFYVPSPTLVSYTDGEGAFGYTELSTDYYAKARAIADASNVLPYLAGSGSTVARLYPDKEVSDVYIHNGYYALAISVVFLMGALATFFVPRLPLGSPRRGFDLFSWMTAFAAREIVPDRASGLEKQMELNDIVQHAGEMRFRYVG</sequence>
<keyword evidence="1" id="KW-0472">Membrane</keyword>
<comment type="caution">
    <text evidence="2">The sequence shown here is derived from an EMBL/GenBank/DDBJ whole genome shotgun (WGS) entry which is preliminary data.</text>
</comment>
<protein>
    <submittedName>
        <fullName evidence="2">Uncharacterized protein</fullName>
    </submittedName>
</protein>
<evidence type="ECO:0000313" key="3">
    <source>
        <dbReference type="Proteomes" id="UP000807306"/>
    </source>
</evidence>
<evidence type="ECO:0000256" key="1">
    <source>
        <dbReference type="SAM" id="Phobius"/>
    </source>
</evidence>
<reference evidence="2" key="1">
    <citation type="submission" date="2020-11" db="EMBL/GenBank/DDBJ databases">
        <authorList>
            <consortium name="DOE Joint Genome Institute"/>
            <person name="Ahrendt S."/>
            <person name="Riley R."/>
            <person name="Andreopoulos W."/>
            <person name="Labutti K."/>
            <person name="Pangilinan J."/>
            <person name="Ruiz-Duenas F.J."/>
            <person name="Barrasa J.M."/>
            <person name="Sanchez-Garcia M."/>
            <person name="Camarero S."/>
            <person name="Miyauchi S."/>
            <person name="Serrano A."/>
            <person name="Linde D."/>
            <person name="Babiker R."/>
            <person name="Drula E."/>
            <person name="Ayuso-Fernandez I."/>
            <person name="Pacheco R."/>
            <person name="Padilla G."/>
            <person name="Ferreira P."/>
            <person name="Barriuso J."/>
            <person name="Kellner H."/>
            <person name="Castanera R."/>
            <person name="Alfaro M."/>
            <person name="Ramirez L."/>
            <person name="Pisabarro A.G."/>
            <person name="Kuo A."/>
            <person name="Tritt A."/>
            <person name="Lipzen A."/>
            <person name="He G."/>
            <person name="Yan M."/>
            <person name="Ng V."/>
            <person name="Cullen D."/>
            <person name="Martin F."/>
            <person name="Rosso M.-N."/>
            <person name="Henrissat B."/>
            <person name="Hibbett D."/>
            <person name="Martinez A.T."/>
            <person name="Grigoriev I.V."/>
        </authorList>
    </citation>
    <scope>NUCLEOTIDE SEQUENCE</scope>
    <source>
        <strain evidence="2">CBS 506.95</strain>
    </source>
</reference>
<dbReference type="AlphaFoldDB" id="A0A9P6EC25"/>
<evidence type="ECO:0000313" key="2">
    <source>
        <dbReference type="EMBL" id="KAF9526688.1"/>
    </source>
</evidence>
<gene>
    <name evidence="2" type="ORF">CPB83DRAFT_769770</name>
</gene>